<comment type="catalytic activity">
    <reaction evidence="9">
        <text>L-threonyl-[protein] + ATP = O-phospho-L-threonyl-[protein] + ADP + H(+)</text>
        <dbReference type="Rhea" id="RHEA:46608"/>
        <dbReference type="Rhea" id="RHEA-COMP:11060"/>
        <dbReference type="Rhea" id="RHEA-COMP:11605"/>
        <dbReference type="ChEBI" id="CHEBI:15378"/>
        <dbReference type="ChEBI" id="CHEBI:30013"/>
        <dbReference type="ChEBI" id="CHEBI:30616"/>
        <dbReference type="ChEBI" id="CHEBI:61977"/>
        <dbReference type="ChEBI" id="CHEBI:456216"/>
        <dbReference type="EC" id="2.7.11.1"/>
    </reaction>
</comment>
<dbReference type="InterPro" id="IPR008271">
    <property type="entry name" value="Ser/Thr_kinase_AS"/>
</dbReference>
<dbReference type="PANTHER" id="PTHR22988:SF76">
    <property type="entry name" value="CHROMOSOME UNDETERMINED SCAFFOLD_135, WHOLE GENOME SHOTGUN SEQUENCE"/>
    <property type="match status" value="1"/>
</dbReference>
<evidence type="ECO:0000256" key="1">
    <source>
        <dbReference type="ARBA" id="ARBA00009903"/>
    </source>
</evidence>
<evidence type="ECO:0000256" key="4">
    <source>
        <dbReference type="ARBA" id="ARBA00022553"/>
    </source>
</evidence>
<dbReference type="GO" id="GO:0005524">
    <property type="term" value="F:ATP binding"/>
    <property type="evidence" value="ECO:0007669"/>
    <property type="project" value="UniProtKB-UniRule"/>
</dbReference>
<organism evidence="15 16">
    <name type="scientific">Zostera marina</name>
    <name type="common">Eelgrass</name>
    <dbReference type="NCBI Taxonomy" id="29655"/>
    <lineage>
        <taxon>Eukaryota</taxon>
        <taxon>Viridiplantae</taxon>
        <taxon>Streptophyta</taxon>
        <taxon>Embryophyta</taxon>
        <taxon>Tracheophyta</taxon>
        <taxon>Spermatophyta</taxon>
        <taxon>Magnoliopsida</taxon>
        <taxon>Liliopsida</taxon>
        <taxon>Zosteraceae</taxon>
        <taxon>Zostera</taxon>
    </lineage>
</organism>
<dbReference type="OMA" id="HDNAYYQ"/>
<dbReference type="InterPro" id="IPR017441">
    <property type="entry name" value="Protein_kinase_ATP_BS"/>
</dbReference>
<dbReference type="AlphaFoldDB" id="A0A0K9NSH5"/>
<dbReference type="SMART" id="SM00133">
    <property type="entry name" value="S_TK_X"/>
    <property type="match status" value="1"/>
</dbReference>
<dbReference type="InterPro" id="IPR050839">
    <property type="entry name" value="Rho-assoc_Ser/Thr_Kinase"/>
</dbReference>
<evidence type="ECO:0000256" key="11">
    <source>
        <dbReference type="PROSITE-ProRule" id="PRU10141"/>
    </source>
</evidence>
<dbReference type="STRING" id="29655.A0A0K9NSH5"/>
<keyword evidence="8 11" id="KW-0067">ATP-binding</keyword>
<feature type="binding site" evidence="11">
    <location>
        <position position="128"/>
    </location>
    <ligand>
        <name>ATP</name>
        <dbReference type="ChEBI" id="CHEBI:30616"/>
    </ligand>
</feature>
<evidence type="ECO:0000256" key="2">
    <source>
        <dbReference type="ARBA" id="ARBA00012513"/>
    </source>
</evidence>
<dbReference type="Proteomes" id="UP000036987">
    <property type="component" value="Unassembled WGS sequence"/>
</dbReference>
<dbReference type="InterPro" id="IPR000961">
    <property type="entry name" value="AGC-kinase_C"/>
</dbReference>
<evidence type="ECO:0000256" key="8">
    <source>
        <dbReference type="ARBA" id="ARBA00022840"/>
    </source>
</evidence>
<accession>A0A0K9NSH5</accession>
<dbReference type="FunFam" id="1.10.510.10:FF:000106">
    <property type="entry name" value="Non-specific serine/threonine protein kinase"/>
    <property type="match status" value="1"/>
</dbReference>
<reference evidence="16" key="1">
    <citation type="journal article" date="2016" name="Nature">
        <title>The genome of the seagrass Zostera marina reveals angiosperm adaptation to the sea.</title>
        <authorList>
            <person name="Olsen J.L."/>
            <person name="Rouze P."/>
            <person name="Verhelst B."/>
            <person name="Lin Y.-C."/>
            <person name="Bayer T."/>
            <person name="Collen J."/>
            <person name="Dattolo E."/>
            <person name="De Paoli E."/>
            <person name="Dittami S."/>
            <person name="Maumus F."/>
            <person name="Michel G."/>
            <person name="Kersting A."/>
            <person name="Lauritano C."/>
            <person name="Lohaus R."/>
            <person name="Toepel M."/>
            <person name="Tonon T."/>
            <person name="Vanneste K."/>
            <person name="Amirebrahimi M."/>
            <person name="Brakel J."/>
            <person name="Bostroem C."/>
            <person name="Chovatia M."/>
            <person name="Grimwood J."/>
            <person name="Jenkins J.W."/>
            <person name="Jueterbock A."/>
            <person name="Mraz A."/>
            <person name="Stam W.T."/>
            <person name="Tice H."/>
            <person name="Bornberg-Bauer E."/>
            <person name="Green P.J."/>
            <person name="Pearson G.A."/>
            <person name="Procaccini G."/>
            <person name="Duarte C.M."/>
            <person name="Schmutz J."/>
            <person name="Reusch T.B.H."/>
            <person name="Van de Peer Y."/>
        </authorList>
    </citation>
    <scope>NUCLEOTIDE SEQUENCE [LARGE SCALE GENOMIC DNA]</scope>
    <source>
        <strain evidence="16">cv. Finnish</strain>
    </source>
</reference>
<feature type="compositionally biased region" description="Basic and acidic residues" evidence="12">
    <location>
        <begin position="1"/>
        <end position="15"/>
    </location>
</feature>
<dbReference type="InterPro" id="IPR011009">
    <property type="entry name" value="Kinase-like_dom_sf"/>
</dbReference>
<feature type="domain" description="Protein kinase" evidence="13">
    <location>
        <begin position="99"/>
        <end position="406"/>
    </location>
</feature>
<evidence type="ECO:0000256" key="5">
    <source>
        <dbReference type="ARBA" id="ARBA00022679"/>
    </source>
</evidence>
<dbReference type="PROSITE" id="PS50011">
    <property type="entry name" value="PROTEIN_KINASE_DOM"/>
    <property type="match status" value="1"/>
</dbReference>
<dbReference type="Gene3D" id="1.10.510.10">
    <property type="entry name" value="Transferase(Phosphotransferase) domain 1"/>
    <property type="match status" value="2"/>
</dbReference>
<dbReference type="SUPFAM" id="SSF56112">
    <property type="entry name" value="Protein kinase-like (PK-like)"/>
    <property type="match status" value="1"/>
</dbReference>
<dbReference type="Pfam" id="PF00069">
    <property type="entry name" value="Pkinase"/>
    <property type="match status" value="2"/>
</dbReference>
<comment type="caution">
    <text evidence="15">The sequence shown here is derived from an EMBL/GenBank/DDBJ whole genome shotgun (WGS) entry which is preliminary data.</text>
</comment>
<keyword evidence="7 15" id="KW-0418">Kinase</keyword>
<evidence type="ECO:0000259" key="14">
    <source>
        <dbReference type="PROSITE" id="PS51285"/>
    </source>
</evidence>
<keyword evidence="4" id="KW-0597">Phosphoprotein</keyword>
<name>A0A0K9NSH5_ZOSMR</name>
<dbReference type="PROSITE" id="PS00108">
    <property type="entry name" value="PROTEIN_KINASE_ST"/>
    <property type="match status" value="1"/>
</dbReference>
<dbReference type="FunFam" id="1.10.510.10:FF:000042">
    <property type="entry name" value="Non-specific serine/threonine protein kinase"/>
    <property type="match status" value="1"/>
</dbReference>
<dbReference type="SMART" id="SM00220">
    <property type="entry name" value="S_TKc"/>
    <property type="match status" value="1"/>
</dbReference>
<dbReference type="Pfam" id="PF00433">
    <property type="entry name" value="Pkinase_C"/>
    <property type="match status" value="1"/>
</dbReference>
<dbReference type="GO" id="GO:0035556">
    <property type="term" value="P:intracellular signal transduction"/>
    <property type="evidence" value="ECO:0000318"/>
    <property type="project" value="GO_Central"/>
</dbReference>
<evidence type="ECO:0000256" key="6">
    <source>
        <dbReference type="ARBA" id="ARBA00022741"/>
    </source>
</evidence>
<feature type="domain" description="AGC-kinase C-terminal" evidence="14">
    <location>
        <begin position="407"/>
        <end position="479"/>
    </location>
</feature>
<protein>
    <recommendedName>
        <fullName evidence="2">non-specific serine/threonine protein kinase</fullName>
        <ecNumber evidence="2">2.7.11.1</ecNumber>
    </recommendedName>
</protein>
<keyword evidence="6 11" id="KW-0547">Nucleotide-binding</keyword>
<evidence type="ECO:0000256" key="9">
    <source>
        <dbReference type="ARBA" id="ARBA00047899"/>
    </source>
</evidence>
<dbReference type="GO" id="GO:0005737">
    <property type="term" value="C:cytoplasm"/>
    <property type="evidence" value="ECO:0007669"/>
    <property type="project" value="UniProtKB-ARBA"/>
</dbReference>
<dbReference type="GO" id="GO:0004674">
    <property type="term" value="F:protein serine/threonine kinase activity"/>
    <property type="evidence" value="ECO:0000318"/>
    <property type="project" value="GO_Central"/>
</dbReference>
<dbReference type="InterPro" id="IPR017892">
    <property type="entry name" value="Pkinase_C"/>
</dbReference>
<keyword evidence="3" id="KW-0723">Serine/threonine-protein kinase</keyword>
<dbReference type="EC" id="2.7.11.1" evidence="2"/>
<dbReference type="FunFam" id="3.30.200.20:FF:000290">
    <property type="entry name" value="Non-specific serine/threonine protein kinase"/>
    <property type="match status" value="1"/>
</dbReference>
<dbReference type="CDD" id="cd21742">
    <property type="entry name" value="MobB_NDR_LATS-like"/>
    <property type="match status" value="1"/>
</dbReference>
<evidence type="ECO:0000256" key="7">
    <source>
        <dbReference type="ARBA" id="ARBA00022777"/>
    </source>
</evidence>
<evidence type="ECO:0000313" key="15">
    <source>
        <dbReference type="EMBL" id="KMZ59714.1"/>
    </source>
</evidence>
<evidence type="ECO:0000313" key="16">
    <source>
        <dbReference type="Proteomes" id="UP000036987"/>
    </source>
</evidence>
<comment type="catalytic activity">
    <reaction evidence="10">
        <text>L-seryl-[protein] + ATP = O-phospho-L-seryl-[protein] + ADP + H(+)</text>
        <dbReference type="Rhea" id="RHEA:17989"/>
        <dbReference type="Rhea" id="RHEA-COMP:9863"/>
        <dbReference type="Rhea" id="RHEA-COMP:11604"/>
        <dbReference type="ChEBI" id="CHEBI:15378"/>
        <dbReference type="ChEBI" id="CHEBI:29999"/>
        <dbReference type="ChEBI" id="CHEBI:30616"/>
        <dbReference type="ChEBI" id="CHEBI:83421"/>
        <dbReference type="ChEBI" id="CHEBI:456216"/>
        <dbReference type="EC" id="2.7.11.1"/>
    </reaction>
</comment>
<dbReference type="PROSITE" id="PS00107">
    <property type="entry name" value="PROTEIN_KINASE_ATP"/>
    <property type="match status" value="1"/>
</dbReference>
<dbReference type="PROSITE" id="PS51285">
    <property type="entry name" value="AGC_KINASE_CTER"/>
    <property type="match status" value="1"/>
</dbReference>
<feature type="region of interest" description="Disordered" evidence="12">
    <location>
        <begin position="1"/>
        <end position="24"/>
    </location>
</feature>
<dbReference type="OrthoDB" id="3638488at2759"/>
<evidence type="ECO:0000256" key="3">
    <source>
        <dbReference type="ARBA" id="ARBA00022527"/>
    </source>
</evidence>
<keyword evidence="5" id="KW-0808">Transferase</keyword>
<keyword evidence="16" id="KW-1185">Reference proteome</keyword>
<dbReference type="InterPro" id="IPR000719">
    <property type="entry name" value="Prot_kinase_dom"/>
</dbReference>
<gene>
    <name evidence="15" type="ORF">ZOSMA_65G00460</name>
</gene>
<dbReference type="Gene3D" id="3.30.200.20">
    <property type="entry name" value="Phosphorylase Kinase, domain 1"/>
    <property type="match status" value="2"/>
</dbReference>
<evidence type="ECO:0000256" key="10">
    <source>
        <dbReference type="ARBA" id="ARBA00048679"/>
    </source>
</evidence>
<comment type="similarity">
    <text evidence="1">Belongs to the protein kinase superfamily. AGC Ser/Thr protein kinase family.</text>
</comment>
<evidence type="ECO:0000256" key="12">
    <source>
        <dbReference type="SAM" id="MobiDB-lite"/>
    </source>
</evidence>
<sequence length="525" mass="61050">MEREMPEGRRDRRESGEEELQGSTLTMEKVAAAKKFIENHFRTQEKSIEERKERRWVLQRRLASEDVPVDEQMTLIKELERKETEFMRLKRNKICVDDFELLTIIGRGAFGEVRLCREKSSGNIYAMKKLKKSEMLSRGQVEHVKAERNLLAEVASHCIVKLYYSFQDAEYLYLIMEYLPGGDMMTLLIREDTLTESVARFYIAQTVLAIESIHKHNYIHRDIKPDNLLLDKNGHMKLSDFGLCKPLDCKTLSTLNEDEPMRDEDLRESMDIDGGFSCVNNGSRWKSPQEQLQHWQINRRKLAFSTVGTPDYIAPEVLLKKGYGMECDWWSLGAIMYEMLVGYPPFYSDDPITACRKIVHWKNHLRFPEESRLTLEARDLICRLLCDVEHRLGTEGASQIKAHPWFKNITWDKLYEMGAAFKPEVTGELDTQNFLKFDELDPPQARSGSGPYRKTLLTPKDISFVGYTYKNFDAVKAKHQLAEMKKTASLKNLHSPIFETRRNPMMQKDTDTDTHMVSSADTMIQ</sequence>
<dbReference type="CDD" id="cd05599">
    <property type="entry name" value="STKc_NDR_like"/>
    <property type="match status" value="1"/>
</dbReference>
<dbReference type="EMBL" id="LFYR01001739">
    <property type="protein sequence ID" value="KMZ59714.1"/>
    <property type="molecule type" value="Genomic_DNA"/>
</dbReference>
<dbReference type="InterPro" id="IPR059233">
    <property type="entry name" value="MobB_NdrA/B/Cbk1"/>
</dbReference>
<dbReference type="PANTHER" id="PTHR22988">
    <property type="entry name" value="MYOTONIC DYSTROPHY S/T KINASE-RELATED"/>
    <property type="match status" value="1"/>
</dbReference>
<evidence type="ECO:0000259" key="13">
    <source>
        <dbReference type="PROSITE" id="PS50011"/>
    </source>
</evidence>
<proteinExistence type="inferred from homology"/>